<dbReference type="Pfam" id="PF03098">
    <property type="entry name" value="An_peroxidase"/>
    <property type="match status" value="1"/>
</dbReference>
<dbReference type="GeneID" id="111104184"/>
<dbReference type="GO" id="GO:0005576">
    <property type="term" value="C:extracellular region"/>
    <property type="evidence" value="ECO:0007669"/>
    <property type="project" value="UniProtKB-SubCell"/>
</dbReference>
<keyword evidence="5" id="KW-0349">Heme</keyword>
<evidence type="ECO:0000313" key="7">
    <source>
        <dbReference type="Proteomes" id="UP000694844"/>
    </source>
</evidence>
<comment type="subcellular location">
    <subcellularLocation>
        <location evidence="1">Secreted</location>
    </subcellularLocation>
</comment>
<keyword evidence="3" id="KW-0732">Signal</keyword>
<dbReference type="CDD" id="cd09823">
    <property type="entry name" value="peroxinectin_like"/>
    <property type="match status" value="1"/>
</dbReference>
<feature type="region of interest" description="Disordered" evidence="6">
    <location>
        <begin position="32"/>
        <end position="61"/>
    </location>
</feature>
<dbReference type="GO" id="GO:0006979">
    <property type="term" value="P:response to oxidative stress"/>
    <property type="evidence" value="ECO:0007669"/>
    <property type="project" value="InterPro"/>
</dbReference>
<feature type="compositionally biased region" description="Polar residues" evidence="6">
    <location>
        <begin position="32"/>
        <end position="53"/>
    </location>
</feature>
<name>A0A8B8ARA2_CRAVI</name>
<keyword evidence="4" id="KW-0325">Glycoprotein</keyword>
<dbReference type="InterPro" id="IPR019791">
    <property type="entry name" value="Haem_peroxidase_animal"/>
</dbReference>
<evidence type="ECO:0000256" key="3">
    <source>
        <dbReference type="ARBA" id="ARBA00022729"/>
    </source>
</evidence>
<evidence type="ECO:0000256" key="4">
    <source>
        <dbReference type="ARBA" id="ARBA00023180"/>
    </source>
</evidence>
<dbReference type="KEGG" id="cvn:111104184"/>
<proteinExistence type="predicted"/>
<evidence type="ECO:0000256" key="1">
    <source>
        <dbReference type="ARBA" id="ARBA00004613"/>
    </source>
</evidence>
<evidence type="ECO:0000256" key="6">
    <source>
        <dbReference type="SAM" id="MobiDB-lite"/>
    </source>
</evidence>
<dbReference type="PANTHER" id="PTHR11475:SF4">
    <property type="entry name" value="CHORION PEROXIDASE"/>
    <property type="match status" value="1"/>
</dbReference>
<evidence type="ECO:0000256" key="2">
    <source>
        <dbReference type="ARBA" id="ARBA00022525"/>
    </source>
</evidence>
<dbReference type="AlphaFoldDB" id="A0A8B8ARA2"/>
<dbReference type="GO" id="GO:0020037">
    <property type="term" value="F:heme binding"/>
    <property type="evidence" value="ECO:0007669"/>
    <property type="project" value="InterPro"/>
</dbReference>
<dbReference type="RefSeq" id="XP_022293705.1">
    <property type="nucleotide sequence ID" value="XM_022437997.1"/>
</dbReference>
<dbReference type="PANTHER" id="PTHR11475">
    <property type="entry name" value="OXIDASE/PEROXIDASE"/>
    <property type="match status" value="1"/>
</dbReference>
<accession>A0A8B8ARA2</accession>
<dbReference type="Proteomes" id="UP000694844">
    <property type="component" value="Chromosome 7"/>
</dbReference>
<dbReference type="GO" id="GO:0046872">
    <property type="term" value="F:metal ion binding"/>
    <property type="evidence" value="ECO:0007669"/>
    <property type="project" value="UniProtKB-KW"/>
</dbReference>
<dbReference type="SUPFAM" id="SSF48113">
    <property type="entry name" value="Heme-dependent peroxidases"/>
    <property type="match status" value="1"/>
</dbReference>
<dbReference type="InterPro" id="IPR010255">
    <property type="entry name" value="Haem_peroxidase_sf"/>
</dbReference>
<dbReference type="PRINTS" id="PR00457">
    <property type="entry name" value="ANPEROXIDASE"/>
</dbReference>
<sequence length="840" mass="95006">MNSLLSESMNEPSTFAARSTFQRFPGAIQSIREPSSPFQSITDARQSRISPQQRLEPRNDALTPSVAEVKSAIREVKLLEAKEAQVNRQLFEQKIDTPNLQTKGFGPHLLTTPEALNIAQQSATLIGSVARSIETVQNKRKSSVRDRSGRFQVGEQSNREILRQIPSFPSIEREFRPFCPFNFKPTCKQDAKYRTADGTCNNLANPLWGKSQTPFERFMFPFYEDDVQDPRSRDVNGKPLPGPREISIAVHQRSTSRHTMDLSQFSMEFGQFVSHDIQFNALAKGYMMSNLECCQRQGINRANSNCLPITLPKDDPYFKTFKRTCMNFVRSLPSAALDCNVGPRQQINQNTHYLDGSAVYGSDQATMNSLRLRKDGLLKSSTVDGKELLSQDTSNSASCRLPSNDNKVKCFNAGDRRVNQQPALVSLQTIWHREHNRIAKNLKRVNADWDDETLFQESRKIVGAMIQHITYHQYLQEILGNEIMNRFDLKPKSSGYFTGYNDKFKPMIRNVFSAAAFRFGHSMINDQLSYHPTKTFSTNIMSDLRNIILRPDWIYRKDGGVGAVTKGLYETNAQSVDMRKSYEVTRHLFESSPGTGIDLAAINIQRGRDHGIAPYNVWRSVCQLEPASSFTTGPGGFVDHPSDAVVAMKSIYKSVDDIDLFTGGVSEKPLPGARVGPLFACIIGLQFKGLKYGDRFYYENDVNNVKFTPEQLNEIRKTLMANVICRNTDINKIHRNVFEKKSISTPEFSCSSFQNDIDFTKWNSCIPVNGGWSSWRQIGCTFRRTCNNPSPNKCGKPCSGRSYRMECTSPFDLTSSLNSRPLQRGKTRQNFAEPDFLAIP</sequence>
<dbReference type="FunFam" id="1.10.640.10:FF:000003">
    <property type="entry name" value="chorion peroxidase"/>
    <property type="match status" value="1"/>
</dbReference>
<gene>
    <name evidence="8" type="primary">LOC111104184</name>
</gene>
<dbReference type="Gene3D" id="1.10.640.10">
    <property type="entry name" value="Haem peroxidase domain superfamily, animal type"/>
    <property type="match status" value="1"/>
</dbReference>
<keyword evidence="5" id="KW-0408">Iron</keyword>
<reference evidence="8" key="1">
    <citation type="submission" date="2025-08" db="UniProtKB">
        <authorList>
            <consortium name="RefSeq"/>
        </authorList>
    </citation>
    <scope>IDENTIFICATION</scope>
    <source>
        <tissue evidence="8">Whole sample</tissue>
    </source>
</reference>
<dbReference type="PROSITE" id="PS50292">
    <property type="entry name" value="PEROXIDASE_3"/>
    <property type="match status" value="1"/>
</dbReference>
<feature type="binding site" description="axial binding residue" evidence="5">
    <location>
        <position position="521"/>
    </location>
    <ligand>
        <name>heme b</name>
        <dbReference type="ChEBI" id="CHEBI:60344"/>
    </ligand>
    <ligandPart>
        <name>Fe</name>
        <dbReference type="ChEBI" id="CHEBI:18248"/>
    </ligandPart>
</feature>
<dbReference type="GO" id="GO:0004601">
    <property type="term" value="F:peroxidase activity"/>
    <property type="evidence" value="ECO:0007669"/>
    <property type="project" value="InterPro"/>
</dbReference>
<evidence type="ECO:0000313" key="8">
    <source>
        <dbReference type="RefSeq" id="XP_022293705.1"/>
    </source>
</evidence>
<evidence type="ECO:0000256" key="5">
    <source>
        <dbReference type="PIRSR" id="PIRSR619791-2"/>
    </source>
</evidence>
<dbReference type="OrthoDB" id="823504at2759"/>
<organism evidence="7 8">
    <name type="scientific">Crassostrea virginica</name>
    <name type="common">Eastern oyster</name>
    <dbReference type="NCBI Taxonomy" id="6565"/>
    <lineage>
        <taxon>Eukaryota</taxon>
        <taxon>Metazoa</taxon>
        <taxon>Spiralia</taxon>
        <taxon>Lophotrochozoa</taxon>
        <taxon>Mollusca</taxon>
        <taxon>Bivalvia</taxon>
        <taxon>Autobranchia</taxon>
        <taxon>Pteriomorphia</taxon>
        <taxon>Ostreida</taxon>
        <taxon>Ostreoidea</taxon>
        <taxon>Ostreidae</taxon>
        <taxon>Crassostrea</taxon>
    </lineage>
</organism>
<dbReference type="InterPro" id="IPR037120">
    <property type="entry name" value="Haem_peroxidase_sf_animal"/>
</dbReference>
<keyword evidence="5" id="KW-0479">Metal-binding</keyword>
<protein>
    <submittedName>
        <fullName evidence="8">Chorion peroxidase-like</fullName>
    </submittedName>
</protein>
<keyword evidence="2" id="KW-0964">Secreted</keyword>
<keyword evidence="7" id="KW-1185">Reference proteome</keyword>